<organism evidence="1 2">
    <name type="scientific">Echinococcus granulosus</name>
    <name type="common">Hydatid tapeworm</name>
    <dbReference type="NCBI Taxonomy" id="6210"/>
    <lineage>
        <taxon>Eukaryota</taxon>
        <taxon>Metazoa</taxon>
        <taxon>Spiralia</taxon>
        <taxon>Lophotrochozoa</taxon>
        <taxon>Platyhelminthes</taxon>
        <taxon>Cestoda</taxon>
        <taxon>Eucestoda</taxon>
        <taxon>Cyclophyllidea</taxon>
        <taxon>Taeniidae</taxon>
        <taxon>Echinococcus</taxon>
        <taxon>Echinococcus granulosus group</taxon>
    </lineage>
</organism>
<evidence type="ECO:0000313" key="2">
    <source>
        <dbReference type="Proteomes" id="UP000019149"/>
    </source>
</evidence>
<dbReference type="RefSeq" id="XP_024351388.1">
    <property type="nucleotide sequence ID" value="XM_024494151.1"/>
</dbReference>
<dbReference type="GeneID" id="36340617"/>
<evidence type="ECO:0000313" key="1">
    <source>
        <dbReference type="EMBL" id="EUB60192.1"/>
    </source>
</evidence>
<comment type="caution">
    <text evidence="1">The sequence shown here is derived from an EMBL/GenBank/DDBJ whole genome shotgun (WGS) entry which is preliminary data.</text>
</comment>
<proteinExistence type="predicted"/>
<dbReference type="OrthoDB" id="10261027at2759"/>
<keyword evidence="2" id="KW-1185">Reference proteome</keyword>
<gene>
    <name evidence="1" type="ORF">EGR_04902</name>
</gene>
<accession>W6UPJ5</accession>
<dbReference type="Proteomes" id="UP000019149">
    <property type="component" value="Unassembled WGS sequence"/>
</dbReference>
<sequence>MLLFDRCTTLKISDFGSWKIFDLSKEELQSVTQGCPLRVTGGTADGRTRGLRRPLLHRHYHSKCVNVGGTDPITRRRFLPTLTFECVAMLPQEVPPCSVSAALISVNVRLECPVL</sequence>
<reference evidence="1 2" key="1">
    <citation type="journal article" date="2013" name="Nat. Genet.">
        <title>The genome of the hydatid tapeworm Echinococcus granulosus.</title>
        <authorList>
            <person name="Zheng H."/>
            <person name="Zhang W."/>
            <person name="Zhang L."/>
            <person name="Zhang Z."/>
            <person name="Li J."/>
            <person name="Lu G."/>
            <person name="Zhu Y."/>
            <person name="Wang Y."/>
            <person name="Huang Y."/>
            <person name="Liu J."/>
            <person name="Kang H."/>
            <person name="Chen J."/>
            <person name="Wang L."/>
            <person name="Chen A."/>
            <person name="Yu S."/>
            <person name="Gao Z."/>
            <person name="Jin L."/>
            <person name="Gu W."/>
            <person name="Wang Z."/>
            <person name="Zhao L."/>
            <person name="Shi B."/>
            <person name="Wen H."/>
            <person name="Lin R."/>
            <person name="Jones M.K."/>
            <person name="Brejova B."/>
            <person name="Vinar T."/>
            <person name="Zhao G."/>
            <person name="McManus D.P."/>
            <person name="Chen Z."/>
            <person name="Zhou Y."/>
            <person name="Wang S."/>
        </authorList>
    </citation>
    <scope>NUCLEOTIDE SEQUENCE [LARGE SCALE GENOMIC DNA]</scope>
</reference>
<name>W6UPJ5_ECHGR</name>
<dbReference type="CTD" id="36340617"/>
<protein>
    <submittedName>
        <fullName evidence="1">Uncharacterized protein</fullName>
    </submittedName>
</protein>
<dbReference type="AlphaFoldDB" id="W6UPJ5"/>
<dbReference type="EMBL" id="APAU02000033">
    <property type="protein sequence ID" value="EUB60192.1"/>
    <property type="molecule type" value="Genomic_DNA"/>
</dbReference>
<dbReference type="KEGG" id="egl:EGR_04902"/>